<dbReference type="Proteomes" id="UP000538670">
    <property type="component" value="Unassembled WGS sequence"/>
</dbReference>
<dbReference type="AlphaFoldDB" id="A0A7W6F393"/>
<dbReference type="GO" id="GO:0006310">
    <property type="term" value="P:DNA recombination"/>
    <property type="evidence" value="ECO:0007669"/>
    <property type="project" value="UniProtKB-KW"/>
</dbReference>
<reference evidence="3 4" key="1">
    <citation type="submission" date="2020-08" db="EMBL/GenBank/DDBJ databases">
        <title>Genomic Encyclopedia of Type Strains, Phase IV (KMG-IV): sequencing the most valuable type-strain genomes for metagenomic binning, comparative biology and taxonomic classification.</title>
        <authorList>
            <person name="Goeker M."/>
        </authorList>
    </citation>
    <scope>NUCLEOTIDE SEQUENCE [LARGE SCALE GENOMIC DNA]</scope>
    <source>
        <strain evidence="3 4">DSM 19512</strain>
    </source>
</reference>
<evidence type="ECO:0000256" key="2">
    <source>
        <dbReference type="SAM" id="MobiDB-lite"/>
    </source>
</evidence>
<evidence type="ECO:0008006" key="5">
    <source>
        <dbReference type="Google" id="ProtNLM"/>
    </source>
</evidence>
<keyword evidence="1" id="KW-0233">DNA recombination</keyword>
<organism evidence="3 4">
    <name type="scientific">Sphingomonas pseudosanguinis</name>
    <dbReference type="NCBI Taxonomy" id="413712"/>
    <lineage>
        <taxon>Bacteria</taxon>
        <taxon>Pseudomonadati</taxon>
        <taxon>Pseudomonadota</taxon>
        <taxon>Alphaproteobacteria</taxon>
        <taxon>Sphingomonadales</taxon>
        <taxon>Sphingomonadaceae</taxon>
        <taxon>Sphingomonas</taxon>
    </lineage>
</organism>
<sequence>MPSPEDLYRRGEFYLDRVRGKDCEVVSPNLYICWYDPVTGRMQRRSTRTADLRLAIEMLDRHYLAFHQPADDDKASYTVHQAMTDYWTLHGAEKASADAIHARLKLVNRFIDHEIAIGVLREPVLPTVLDAEWLMRFRKWGTEIDPVTQRRRDPETGEWTVSTRKRAKSTVEESIIQLKAALRFNVKRMEAVPELKHLPRAAVTPERNFRLSLDQIAEMLDYTAEGDPERSPAHPPRLMPLRRYLIGATCTLARPDALYDISVRPDRQQWHRDAGVLDLNPAGRIQTRKNRPALPVTSLLANWLEATDDRLVCHESVAEEDEDRWVVQRPVADVKKAWSVMARRFGVPVGFGPKLMRHSMATLIAQRGVSQQEIPLALGHVVLPPSTRRYVIFSPAYLSETRQGLEDIASELARKMATPLHAKPTQVGPDGRRRQV</sequence>
<comment type="caution">
    <text evidence="3">The sequence shown here is derived from an EMBL/GenBank/DDBJ whole genome shotgun (WGS) entry which is preliminary data.</text>
</comment>
<evidence type="ECO:0000313" key="4">
    <source>
        <dbReference type="Proteomes" id="UP000538670"/>
    </source>
</evidence>
<dbReference type="RefSeq" id="WP_240456094.1">
    <property type="nucleotide sequence ID" value="NZ_JACIDH010000004.1"/>
</dbReference>
<gene>
    <name evidence="3" type="ORF">GGR48_001543</name>
</gene>
<feature type="region of interest" description="Disordered" evidence="2">
    <location>
        <begin position="416"/>
        <end position="436"/>
    </location>
</feature>
<dbReference type="GO" id="GO:0015074">
    <property type="term" value="P:DNA integration"/>
    <property type="evidence" value="ECO:0007669"/>
    <property type="project" value="InterPro"/>
</dbReference>
<evidence type="ECO:0000313" key="3">
    <source>
        <dbReference type="EMBL" id="MBB3879120.1"/>
    </source>
</evidence>
<dbReference type="EMBL" id="JACIDH010000004">
    <property type="protein sequence ID" value="MBB3879120.1"/>
    <property type="molecule type" value="Genomic_DNA"/>
</dbReference>
<evidence type="ECO:0000256" key="1">
    <source>
        <dbReference type="ARBA" id="ARBA00023172"/>
    </source>
</evidence>
<dbReference type="Gene3D" id="1.10.443.10">
    <property type="entry name" value="Intergrase catalytic core"/>
    <property type="match status" value="1"/>
</dbReference>
<dbReference type="InterPro" id="IPR011010">
    <property type="entry name" value="DNA_brk_join_enz"/>
</dbReference>
<dbReference type="SUPFAM" id="SSF56349">
    <property type="entry name" value="DNA breaking-rejoining enzymes"/>
    <property type="match status" value="1"/>
</dbReference>
<accession>A0A7W6F393</accession>
<name>A0A7W6F393_9SPHN</name>
<proteinExistence type="predicted"/>
<dbReference type="GO" id="GO:0003677">
    <property type="term" value="F:DNA binding"/>
    <property type="evidence" value="ECO:0007669"/>
    <property type="project" value="InterPro"/>
</dbReference>
<protein>
    <recommendedName>
        <fullName evidence="5">Tyr recombinase domain-containing protein</fullName>
    </recommendedName>
</protein>
<keyword evidence="4" id="KW-1185">Reference proteome</keyword>
<dbReference type="InterPro" id="IPR013762">
    <property type="entry name" value="Integrase-like_cat_sf"/>
</dbReference>